<feature type="transmembrane region" description="Helical" evidence="1">
    <location>
        <begin position="20"/>
        <end position="39"/>
    </location>
</feature>
<dbReference type="PROSITE" id="PS50965">
    <property type="entry name" value="NERD"/>
    <property type="match status" value="1"/>
</dbReference>
<keyword evidence="1" id="KW-0472">Membrane</keyword>
<sequence>MSGEGIVYNSKMMDTFLTAHWIKISAALVLLIAFLVLFLRSRNKPTPESDDASLKAKIKQLGEEYTLLSGVVVPALGGMSRIDHVIVSPYGIFVLLVVHERGKVSGRERNGEWEIKSGRRRDILYNPLWENRKWVNALENHLGPQPLIPIVVFTQAKLKNDFGKNVIPLATLPGFIKKYDTPRISSDQLEAILEKLTPDTPKNS</sequence>
<accession>A0A3B1DGS1</accession>
<dbReference type="AlphaFoldDB" id="A0A3B1DGS1"/>
<evidence type="ECO:0000256" key="1">
    <source>
        <dbReference type="SAM" id="Phobius"/>
    </source>
</evidence>
<proteinExistence type="predicted"/>
<dbReference type="EMBL" id="UOGG01000046">
    <property type="protein sequence ID" value="VAX27837.1"/>
    <property type="molecule type" value="Genomic_DNA"/>
</dbReference>
<name>A0A3B1DGS1_9ZZZZ</name>
<evidence type="ECO:0000259" key="2">
    <source>
        <dbReference type="PROSITE" id="PS50965"/>
    </source>
</evidence>
<evidence type="ECO:0000313" key="3">
    <source>
        <dbReference type="EMBL" id="VAX27837.1"/>
    </source>
</evidence>
<protein>
    <recommendedName>
        <fullName evidence="2">NERD domain-containing protein</fullName>
    </recommendedName>
</protein>
<gene>
    <name evidence="3" type="ORF">MNBD_NITROSPINAE05-1039</name>
</gene>
<keyword evidence="1" id="KW-1133">Transmembrane helix</keyword>
<feature type="domain" description="NERD" evidence="2">
    <location>
        <begin position="46"/>
        <end position="161"/>
    </location>
</feature>
<reference evidence="3" key="1">
    <citation type="submission" date="2018-06" db="EMBL/GenBank/DDBJ databases">
        <authorList>
            <person name="Zhirakovskaya E."/>
        </authorList>
    </citation>
    <scope>NUCLEOTIDE SEQUENCE</scope>
</reference>
<dbReference type="Pfam" id="PF08378">
    <property type="entry name" value="NERD"/>
    <property type="match status" value="1"/>
</dbReference>
<organism evidence="3">
    <name type="scientific">hydrothermal vent metagenome</name>
    <dbReference type="NCBI Taxonomy" id="652676"/>
    <lineage>
        <taxon>unclassified sequences</taxon>
        <taxon>metagenomes</taxon>
        <taxon>ecological metagenomes</taxon>
    </lineage>
</organism>
<keyword evidence="1" id="KW-0812">Transmembrane</keyword>
<dbReference type="InterPro" id="IPR011528">
    <property type="entry name" value="NERD"/>
</dbReference>